<evidence type="ECO:0000256" key="1">
    <source>
        <dbReference type="ARBA" id="ARBA00001971"/>
    </source>
</evidence>
<dbReference type="HOGENOM" id="CLU_001570_0_5_1"/>
<evidence type="ECO:0000256" key="11">
    <source>
        <dbReference type="ARBA" id="ARBA00023033"/>
    </source>
</evidence>
<comment type="similarity">
    <text evidence="3">Belongs to the cytochrome P450 family.</text>
</comment>
<comment type="subcellular location">
    <subcellularLocation>
        <location evidence="2">Membrane</location>
        <topology evidence="2">Single-pass membrane protein</topology>
    </subcellularLocation>
</comment>
<evidence type="ECO:0008006" key="18">
    <source>
        <dbReference type="Google" id="ProtNLM"/>
    </source>
</evidence>
<evidence type="ECO:0000256" key="14">
    <source>
        <dbReference type="SAM" id="MobiDB-lite"/>
    </source>
</evidence>
<organism evidence="16">
    <name type="scientific">Oryza barthii</name>
    <dbReference type="NCBI Taxonomy" id="65489"/>
    <lineage>
        <taxon>Eukaryota</taxon>
        <taxon>Viridiplantae</taxon>
        <taxon>Streptophyta</taxon>
        <taxon>Embryophyta</taxon>
        <taxon>Tracheophyta</taxon>
        <taxon>Spermatophyta</taxon>
        <taxon>Magnoliopsida</taxon>
        <taxon>Liliopsida</taxon>
        <taxon>Poales</taxon>
        <taxon>Poaceae</taxon>
        <taxon>BOP clade</taxon>
        <taxon>Oryzoideae</taxon>
        <taxon>Oryzeae</taxon>
        <taxon>Oryzinae</taxon>
        <taxon>Oryza</taxon>
    </lineage>
</organism>
<dbReference type="CDD" id="cd11072">
    <property type="entry name" value="CYP71-like"/>
    <property type="match status" value="1"/>
</dbReference>
<evidence type="ECO:0000313" key="17">
    <source>
        <dbReference type="Proteomes" id="UP000026960"/>
    </source>
</evidence>
<dbReference type="GO" id="GO:0016020">
    <property type="term" value="C:membrane"/>
    <property type="evidence" value="ECO:0007669"/>
    <property type="project" value="UniProtKB-SubCell"/>
</dbReference>
<evidence type="ECO:0000256" key="13">
    <source>
        <dbReference type="PIRSR" id="PIRSR602401-1"/>
    </source>
</evidence>
<keyword evidence="6 13" id="KW-0479">Metal-binding</keyword>
<dbReference type="Pfam" id="PF00067">
    <property type="entry name" value="p450"/>
    <property type="match status" value="2"/>
</dbReference>
<evidence type="ECO:0000256" key="12">
    <source>
        <dbReference type="ARBA" id="ARBA00023136"/>
    </source>
</evidence>
<dbReference type="PaxDb" id="65489-OBART02G23050.1"/>
<dbReference type="GO" id="GO:0016102">
    <property type="term" value="P:diterpenoid biosynthetic process"/>
    <property type="evidence" value="ECO:0007669"/>
    <property type="project" value="UniProtKB-ARBA"/>
</dbReference>
<evidence type="ECO:0000256" key="5">
    <source>
        <dbReference type="ARBA" id="ARBA00022692"/>
    </source>
</evidence>
<dbReference type="Proteomes" id="UP000026960">
    <property type="component" value="Chromosome 2"/>
</dbReference>
<dbReference type="GO" id="GO:0004497">
    <property type="term" value="F:monooxygenase activity"/>
    <property type="evidence" value="ECO:0007669"/>
    <property type="project" value="UniProtKB-KW"/>
</dbReference>
<feature type="region of interest" description="Disordered" evidence="14">
    <location>
        <begin position="164"/>
        <end position="183"/>
    </location>
</feature>
<dbReference type="eggNOG" id="KOG0156">
    <property type="taxonomic scope" value="Eukaryota"/>
</dbReference>
<keyword evidence="17" id="KW-1185">Reference proteome</keyword>
<sequence>MEQVAYWFICACAFLALVLLVRLGAARRDVVRLPPGPWRLPVIGNLHQLMLRGPLVHRAMADLARGLDDAPLMRLQLGGVPVVVASSADAAREVTRTHDLDFASRPWPPTVRRLRPHREGVVFAPYGAMWRQLRKVCVVEMLSARRVRSFRRVREEEAARLVASIASSSSSSPTGHDGGAAPSVNVSAPIAAAVADATMRAVIGDRFERREDLDDLFPSSRLAAAVGGMTRRAEASIRKGHQLMDSAFRQHQQLRDAMAAQPHLDDCAMEEDLLDTLLRIQKEDNLDVPLTTGNIKAVLLDIFGAGSDTSSHMVQWVLSELMRNPEAMHKAQTELRSTLQGKQMVSEDDLASLTYLKLVIKETLRLHPVVPLLLPRECRQKCKVMGYDVPQGTTVFVNVWAINRDPRHWDEPEVFKPERFHSGKIDFKGANFEYIPFGAGRRICPGMTFGHATVELMLAMLLYHFDWELPKRVAPNKLDMTEEMGITVGRKNALYLHPIVRVPLEQATMSLDDLFPSSRIAAAVGGMTRRAEASHRKGNELIESAIRQHEQGHHGCAGWRRRHGGEDLLDTLLRIQKEGALDMPLTMDNIKAVIQDIFGAGSDTSSNIIQWAMSELMRNPKVMQKAQVELRNTLQGKHPVKEDDLVNIKYLKLIIKETLRLHLVVPLLLPRECLHACKVMGYDVPKGTTVFVNIWAINRDPKHWDDPEMFKPERFNDGKIDFKGANFEYIPFGAGRRSCPGVTFGHATVELMLAMLLYHFKWELLEGVAPNELDMTEEMGINVGRKNPLWLCPMVRVPLQ</sequence>
<evidence type="ECO:0000313" key="16">
    <source>
        <dbReference type="EnsemblPlants" id="OBART02G23050.1"/>
    </source>
</evidence>
<evidence type="ECO:0000256" key="3">
    <source>
        <dbReference type="ARBA" id="ARBA00010617"/>
    </source>
</evidence>
<dbReference type="InterPro" id="IPR036396">
    <property type="entry name" value="Cyt_P450_sf"/>
</dbReference>
<dbReference type="InterPro" id="IPR052306">
    <property type="entry name" value="CYP450_71D"/>
</dbReference>
<dbReference type="PRINTS" id="PR00385">
    <property type="entry name" value="P450"/>
</dbReference>
<feature type="chain" id="PRO_5002261924" description="Cytochrome P450" evidence="15">
    <location>
        <begin position="27"/>
        <end position="800"/>
    </location>
</feature>
<accession>A0A0D3F790</accession>
<dbReference type="InterPro" id="IPR017972">
    <property type="entry name" value="Cyt_P450_CS"/>
</dbReference>
<keyword evidence="7" id="KW-0521">NADP</keyword>
<dbReference type="SUPFAM" id="SSF48264">
    <property type="entry name" value="Cytochrome P450"/>
    <property type="match status" value="2"/>
</dbReference>
<keyword evidence="8" id="KW-1133">Transmembrane helix</keyword>
<dbReference type="PRINTS" id="PR00463">
    <property type="entry name" value="EP450I"/>
</dbReference>
<keyword evidence="12" id="KW-0472">Membrane</keyword>
<dbReference type="PANTHER" id="PTHR47953:SF19">
    <property type="entry name" value="OS06G0641600 PROTEIN"/>
    <property type="match status" value="1"/>
</dbReference>
<dbReference type="PROSITE" id="PS00086">
    <property type="entry name" value="CYTOCHROME_P450"/>
    <property type="match status" value="2"/>
</dbReference>
<feature type="binding site" description="axial binding residue" evidence="13">
    <location>
        <position position="444"/>
    </location>
    <ligand>
        <name>heme</name>
        <dbReference type="ChEBI" id="CHEBI:30413"/>
    </ligand>
    <ligandPart>
        <name>Fe</name>
        <dbReference type="ChEBI" id="CHEBI:18248"/>
    </ligandPart>
</feature>
<dbReference type="FunFam" id="1.10.630.10:FF:000114">
    <property type="entry name" value="Os06g0642500 protein"/>
    <property type="match status" value="1"/>
</dbReference>
<dbReference type="GO" id="GO:0020037">
    <property type="term" value="F:heme binding"/>
    <property type="evidence" value="ECO:0007669"/>
    <property type="project" value="InterPro"/>
</dbReference>
<evidence type="ECO:0000256" key="7">
    <source>
        <dbReference type="ARBA" id="ARBA00022857"/>
    </source>
</evidence>
<dbReference type="Gene3D" id="1.10.630.10">
    <property type="entry name" value="Cytochrome P450"/>
    <property type="match status" value="2"/>
</dbReference>
<name>A0A0D3F790_9ORYZ</name>
<reference evidence="16" key="1">
    <citation type="journal article" date="2009" name="Rice">
        <title>De Novo Next Generation Sequencing of Plant Genomes.</title>
        <authorList>
            <person name="Rounsley S."/>
            <person name="Marri P.R."/>
            <person name="Yu Y."/>
            <person name="He R."/>
            <person name="Sisneros N."/>
            <person name="Goicoechea J.L."/>
            <person name="Lee S.J."/>
            <person name="Angelova A."/>
            <person name="Kudrna D."/>
            <person name="Luo M."/>
            <person name="Affourtit J."/>
            <person name="Desany B."/>
            <person name="Knight J."/>
            <person name="Niazi F."/>
            <person name="Egholm M."/>
            <person name="Wing R.A."/>
        </authorList>
    </citation>
    <scope>NUCLEOTIDE SEQUENCE [LARGE SCALE GENOMIC DNA]</scope>
    <source>
        <strain evidence="16">cv. IRGC 105608</strain>
    </source>
</reference>
<dbReference type="STRING" id="65489.A0A0D3F790"/>
<dbReference type="AlphaFoldDB" id="A0A0D3F790"/>
<keyword evidence="9" id="KW-0560">Oxidoreductase</keyword>
<evidence type="ECO:0000256" key="2">
    <source>
        <dbReference type="ARBA" id="ARBA00004167"/>
    </source>
</evidence>
<evidence type="ECO:0000256" key="6">
    <source>
        <dbReference type="ARBA" id="ARBA00022723"/>
    </source>
</evidence>
<dbReference type="FunFam" id="1.10.630.10:FF:000008">
    <property type="entry name" value="Cytochrome P450 71D8"/>
    <property type="match status" value="1"/>
</dbReference>
<comment type="cofactor">
    <cofactor evidence="1 13">
        <name>heme</name>
        <dbReference type="ChEBI" id="CHEBI:30413"/>
    </cofactor>
</comment>
<dbReference type="PANTHER" id="PTHR47953">
    <property type="entry name" value="OS08G0105600 PROTEIN"/>
    <property type="match status" value="1"/>
</dbReference>
<dbReference type="InterPro" id="IPR001128">
    <property type="entry name" value="Cyt_P450"/>
</dbReference>
<dbReference type="GO" id="GO:0016705">
    <property type="term" value="F:oxidoreductase activity, acting on paired donors, with incorporation or reduction of molecular oxygen"/>
    <property type="evidence" value="ECO:0007669"/>
    <property type="project" value="InterPro"/>
</dbReference>
<protein>
    <recommendedName>
        <fullName evidence="18">Cytochrome P450</fullName>
    </recommendedName>
</protein>
<keyword evidence="15" id="KW-0732">Signal</keyword>
<dbReference type="Gramene" id="OBART02G23050.1">
    <property type="protein sequence ID" value="OBART02G23050.1"/>
    <property type="gene ID" value="OBART02G23050"/>
</dbReference>
<proteinExistence type="inferred from homology"/>
<dbReference type="FunFam" id="1.10.630.10:FF:000126">
    <property type="entry name" value="Predicted protein"/>
    <property type="match status" value="1"/>
</dbReference>
<evidence type="ECO:0000256" key="15">
    <source>
        <dbReference type="SAM" id="SignalP"/>
    </source>
</evidence>
<evidence type="ECO:0000256" key="8">
    <source>
        <dbReference type="ARBA" id="ARBA00022989"/>
    </source>
</evidence>
<dbReference type="EnsemblPlants" id="OBART02G23050.1">
    <property type="protein sequence ID" value="OBART02G23050.1"/>
    <property type="gene ID" value="OBART02G23050"/>
</dbReference>
<evidence type="ECO:0000256" key="4">
    <source>
        <dbReference type="ARBA" id="ARBA00022617"/>
    </source>
</evidence>
<keyword evidence="10 13" id="KW-0408">Iron</keyword>
<evidence type="ECO:0000256" key="10">
    <source>
        <dbReference type="ARBA" id="ARBA00023004"/>
    </source>
</evidence>
<keyword evidence="5" id="KW-0812">Transmembrane</keyword>
<dbReference type="GO" id="GO:0005506">
    <property type="term" value="F:iron ion binding"/>
    <property type="evidence" value="ECO:0007669"/>
    <property type="project" value="InterPro"/>
</dbReference>
<feature type="signal peptide" evidence="15">
    <location>
        <begin position="1"/>
        <end position="26"/>
    </location>
</feature>
<evidence type="ECO:0000256" key="9">
    <source>
        <dbReference type="ARBA" id="ARBA00023002"/>
    </source>
</evidence>
<keyword evidence="11" id="KW-0503">Monooxygenase</keyword>
<dbReference type="InterPro" id="IPR002401">
    <property type="entry name" value="Cyt_P450_E_grp-I"/>
</dbReference>
<reference evidence="16" key="2">
    <citation type="submission" date="2015-03" db="UniProtKB">
        <authorList>
            <consortium name="EnsemblPlants"/>
        </authorList>
    </citation>
    <scope>IDENTIFICATION</scope>
</reference>
<keyword evidence="4 13" id="KW-0349">Heme</keyword>